<evidence type="ECO:0000259" key="9">
    <source>
        <dbReference type="PROSITE" id="PS50929"/>
    </source>
</evidence>
<evidence type="ECO:0000256" key="5">
    <source>
        <dbReference type="ARBA" id="ARBA00022989"/>
    </source>
</evidence>
<accession>A0A6J6N1T0</accession>
<organism evidence="10">
    <name type="scientific">freshwater metagenome</name>
    <dbReference type="NCBI Taxonomy" id="449393"/>
    <lineage>
        <taxon>unclassified sequences</taxon>
        <taxon>metagenomes</taxon>
        <taxon>ecological metagenomes</taxon>
    </lineage>
</organism>
<dbReference type="GO" id="GO:0016020">
    <property type="term" value="C:membrane"/>
    <property type="evidence" value="ECO:0007669"/>
    <property type="project" value="UniProtKB-SubCell"/>
</dbReference>
<comment type="subcellular location">
    <subcellularLocation>
        <location evidence="1">Membrane</location>
        <topology evidence="1">Multi-pass membrane protein</topology>
    </subcellularLocation>
</comment>
<evidence type="ECO:0000256" key="7">
    <source>
        <dbReference type="SAM" id="Phobius"/>
    </source>
</evidence>
<dbReference type="InterPro" id="IPR003439">
    <property type="entry name" value="ABC_transporter-like_ATP-bd"/>
</dbReference>
<gene>
    <name evidence="10" type="ORF">UFOPK2366_00061</name>
</gene>
<keyword evidence="4" id="KW-0067">ATP-binding</keyword>
<dbReference type="PROSITE" id="PS50929">
    <property type="entry name" value="ABC_TM1F"/>
    <property type="match status" value="1"/>
</dbReference>
<dbReference type="GO" id="GO:0016887">
    <property type="term" value="F:ATP hydrolysis activity"/>
    <property type="evidence" value="ECO:0007669"/>
    <property type="project" value="InterPro"/>
</dbReference>
<dbReference type="Gene3D" id="1.20.1560.10">
    <property type="entry name" value="ABC transporter type 1, transmembrane domain"/>
    <property type="match status" value="1"/>
</dbReference>
<dbReference type="Pfam" id="PF00664">
    <property type="entry name" value="ABC_membrane"/>
    <property type="match status" value="1"/>
</dbReference>
<feature type="domain" description="ABC transmembrane type-1" evidence="9">
    <location>
        <begin position="35"/>
        <end position="322"/>
    </location>
</feature>
<keyword evidence="6 7" id="KW-0472">Membrane</keyword>
<dbReference type="InterPro" id="IPR039421">
    <property type="entry name" value="Type_1_exporter"/>
</dbReference>
<dbReference type="Pfam" id="PF00005">
    <property type="entry name" value="ABC_tran"/>
    <property type="match status" value="1"/>
</dbReference>
<protein>
    <submittedName>
        <fullName evidence="10">Unannotated protein</fullName>
    </submittedName>
</protein>
<feature type="transmembrane region" description="Helical" evidence="7">
    <location>
        <begin position="155"/>
        <end position="174"/>
    </location>
</feature>
<feature type="transmembrane region" description="Helical" evidence="7">
    <location>
        <begin position="180"/>
        <end position="197"/>
    </location>
</feature>
<dbReference type="InterPro" id="IPR011527">
    <property type="entry name" value="ABC1_TM_dom"/>
</dbReference>
<dbReference type="GO" id="GO:0015421">
    <property type="term" value="F:ABC-type oligopeptide transporter activity"/>
    <property type="evidence" value="ECO:0007669"/>
    <property type="project" value="TreeGrafter"/>
</dbReference>
<proteinExistence type="predicted"/>
<dbReference type="InterPro" id="IPR003593">
    <property type="entry name" value="AAA+_ATPase"/>
</dbReference>
<reference evidence="10" key="1">
    <citation type="submission" date="2020-05" db="EMBL/GenBank/DDBJ databases">
        <authorList>
            <person name="Chiriac C."/>
            <person name="Salcher M."/>
            <person name="Ghai R."/>
            <person name="Kavagutti S V."/>
        </authorList>
    </citation>
    <scope>NUCLEOTIDE SEQUENCE</scope>
</reference>
<evidence type="ECO:0000313" key="10">
    <source>
        <dbReference type="EMBL" id="CAB4678834.1"/>
    </source>
</evidence>
<feature type="transmembrane region" description="Helical" evidence="7">
    <location>
        <begin position="34"/>
        <end position="59"/>
    </location>
</feature>
<dbReference type="AlphaFoldDB" id="A0A6J6N1T0"/>
<evidence type="ECO:0000256" key="2">
    <source>
        <dbReference type="ARBA" id="ARBA00022692"/>
    </source>
</evidence>
<dbReference type="InterPro" id="IPR027417">
    <property type="entry name" value="P-loop_NTPase"/>
</dbReference>
<keyword evidence="2 7" id="KW-0812">Transmembrane</keyword>
<dbReference type="SMART" id="SM00382">
    <property type="entry name" value="AAA"/>
    <property type="match status" value="1"/>
</dbReference>
<name>A0A6J6N1T0_9ZZZZ</name>
<sequence>MTAVHSALPRPRVERWRTAGRLVRSLVRVHPKPFIIAVSAAGVFALCTVASSVVLRWIIDHVIDPRFRSGHVATSTVLVGLGLVVGTGMVRAVAVVVRRGMAGVARWRVAETLSGDIIDRLVAQPVSWHQQRPSGELAARAGVDVDAAVDVISPLPYASSVVLLVAVSAAWLVYIDVPLGLFSIAVFPILIALNLSYQHRVDRHYTAAQDHLGRLSAAVHESFEGVHVVKAFGAEARETERLASIAADLRGARTSAVLVRASFDSALNAVPALANVGLIVLGAYRIRSGDLTVGELASMIYMFTLLVFPLRLIGFALSALPHSLAGWGRLREVLDEALLSDPADTLAAAPADLGVSFRHVSYSFEADRPVLVDVSLDVPRGSTVAVVGTTGGGKTTMLRLAAGLLSTSSGSVAVAAGERSIVLQEAFLLGDTLRENIVFGSMYSDEQIWAALDCAEGREFVAELPKGLDTQVGERGVSLSGGQRQRVALARALVRKPALLLLDDTTSALDPSTEARVVANLRSALSDTTVLMVASRPSTIALADHVVFLHECSIAATGTHAELLETNETYRSLMEAFEVDREAITASLEAPEQKDS</sequence>
<evidence type="ECO:0000259" key="8">
    <source>
        <dbReference type="PROSITE" id="PS50893"/>
    </source>
</evidence>
<dbReference type="PROSITE" id="PS50893">
    <property type="entry name" value="ABC_TRANSPORTER_2"/>
    <property type="match status" value="1"/>
</dbReference>
<dbReference type="PROSITE" id="PS00211">
    <property type="entry name" value="ABC_TRANSPORTER_1"/>
    <property type="match status" value="1"/>
</dbReference>
<feature type="domain" description="ABC transporter" evidence="8">
    <location>
        <begin position="355"/>
        <end position="576"/>
    </location>
</feature>
<dbReference type="Gene3D" id="3.40.50.300">
    <property type="entry name" value="P-loop containing nucleotide triphosphate hydrolases"/>
    <property type="match status" value="1"/>
</dbReference>
<dbReference type="PANTHER" id="PTHR43394:SF1">
    <property type="entry name" value="ATP-BINDING CASSETTE SUB-FAMILY B MEMBER 10, MITOCHONDRIAL"/>
    <property type="match status" value="1"/>
</dbReference>
<dbReference type="SUPFAM" id="SSF52540">
    <property type="entry name" value="P-loop containing nucleoside triphosphate hydrolases"/>
    <property type="match status" value="1"/>
</dbReference>
<evidence type="ECO:0000256" key="6">
    <source>
        <dbReference type="ARBA" id="ARBA00023136"/>
    </source>
</evidence>
<evidence type="ECO:0000256" key="3">
    <source>
        <dbReference type="ARBA" id="ARBA00022741"/>
    </source>
</evidence>
<dbReference type="InterPro" id="IPR017871">
    <property type="entry name" value="ABC_transporter-like_CS"/>
</dbReference>
<evidence type="ECO:0000256" key="1">
    <source>
        <dbReference type="ARBA" id="ARBA00004141"/>
    </source>
</evidence>
<keyword evidence="3" id="KW-0547">Nucleotide-binding</keyword>
<dbReference type="GO" id="GO:0005524">
    <property type="term" value="F:ATP binding"/>
    <property type="evidence" value="ECO:0007669"/>
    <property type="project" value="UniProtKB-KW"/>
</dbReference>
<feature type="transmembrane region" description="Helical" evidence="7">
    <location>
        <begin position="71"/>
        <end position="97"/>
    </location>
</feature>
<feature type="transmembrane region" description="Helical" evidence="7">
    <location>
        <begin position="298"/>
        <end position="320"/>
    </location>
</feature>
<dbReference type="EMBL" id="CAEZXM010000005">
    <property type="protein sequence ID" value="CAB4678834.1"/>
    <property type="molecule type" value="Genomic_DNA"/>
</dbReference>
<evidence type="ECO:0000256" key="4">
    <source>
        <dbReference type="ARBA" id="ARBA00022840"/>
    </source>
</evidence>
<keyword evidence="5 7" id="KW-1133">Transmembrane helix</keyword>
<dbReference type="SUPFAM" id="SSF90123">
    <property type="entry name" value="ABC transporter transmembrane region"/>
    <property type="match status" value="1"/>
</dbReference>
<dbReference type="PANTHER" id="PTHR43394">
    <property type="entry name" value="ATP-DEPENDENT PERMEASE MDL1, MITOCHONDRIAL"/>
    <property type="match status" value="1"/>
</dbReference>
<dbReference type="InterPro" id="IPR036640">
    <property type="entry name" value="ABC1_TM_sf"/>
</dbReference>